<evidence type="ECO:0000313" key="2">
    <source>
        <dbReference type="EMBL" id="MFC7579879.1"/>
    </source>
</evidence>
<dbReference type="NCBIfam" id="NF033559">
    <property type="entry name" value="transpos_IS1634"/>
    <property type="match status" value="1"/>
</dbReference>
<dbReference type="PANTHER" id="PTHR34614">
    <property type="match status" value="1"/>
</dbReference>
<dbReference type="RefSeq" id="WP_380971438.1">
    <property type="nucleotide sequence ID" value="NZ_JBHTEF010000001.1"/>
</dbReference>
<dbReference type="InterPro" id="IPR012337">
    <property type="entry name" value="RNaseH-like_sf"/>
</dbReference>
<gene>
    <name evidence="2" type="ORF">ACFQWG_01380</name>
    <name evidence="3" type="ORF">ACFQWG_02425</name>
</gene>
<evidence type="ECO:0000313" key="3">
    <source>
        <dbReference type="EMBL" id="MFC7580078.1"/>
    </source>
</evidence>
<dbReference type="InterPro" id="IPR002559">
    <property type="entry name" value="Transposase_11"/>
</dbReference>
<evidence type="ECO:0000313" key="4">
    <source>
        <dbReference type="Proteomes" id="UP001596527"/>
    </source>
</evidence>
<dbReference type="Pfam" id="PF01609">
    <property type="entry name" value="DDE_Tnp_1"/>
    <property type="match status" value="1"/>
</dbReference>
<reference evidence="3" key="3">
    <citation type="submission" date="2024-09" db="EMBL/GenBank/DDBJ databases">
        <authorList>
            <person name="Sun Q."/>
            <person name="Mori K."/>
        </authorList>
    </citation>
    <scope>NUCLEOTIDE SEQUENCE</scope>
    <source>
        <strain evidence="3">CCUG 56698</strain>
    </source>
</reference>
<dbReference type="SUPFAM" id="SSF53098">
    <property type="entry name" value="Ribonuclease H-like"/>
    <property type="match status" value="1"/>
</dbReference>
<sequence>MAWIRRVRTASGATAVQIAESVNGRRRIVAHVGSAHTEAELGLLVWRARQLLEDPGQGEFDLGLEPVEPRTRLLGAPRVAALFDEPGSPARERGPAAPPRVVGTSSRVLYDALSAVFTDLGFDALGDAVFRDLVIARIVEATSILDTGRVLSDLGARPASEKTMRRTLARAAAGEGPGAYRDKVAELSFAHAATSGEVSLCLYDVTTLYFEAEKEDDLRKVGYSKERRVDPQIVVGLLVDRHGFPLEIGCYEGNQAETATIIPMIRQFQSRHDIEDMVVVADAGMLSASNLAALDEANLHFIVGSRVTKAPLDLASHFRWHGDAFTDGQVIDTITPRTGRRSENDEALRAEPVWDPGQHPGSWRAVWAYSTKRAARDGKTLTLQENRARAVIAGQKAARTPRFVKTTGEARSLDEAALARARRLVGLKGYVTNIPAQLMAASEVIGSYHELWHVEQSFRMSKTDLAARPMFVRTRDAIEAHLTIVFTALAVSREVQRRCGLAIRNVIRQLRPLRSATITANGATQIIPPHIDPDRQAIIDALTTGKPQALSE</sequence>
<organism evidence="3 4">
    <name type="scientific">Schaalia naturae</name>
    <dbReference type="NCBI Taxonomy" id="635203"/>
    <lineage>
        <taxon>Bacteria</taxon>
        <taxon>Bacillati</taxon>
        <taxon>Actinomycetota</taxon>
        <taxon>Actinomycetes</taxon>
        <taxon>Actinomycetales</taxon>
        <taxon>Actinomycetaceae</taxon>
        <taxon>Schaalia</taxon>
    </lineage>
</organism>
<dbReference type="PANTHER" id="PTHR34614:SF2">
    <property type="entry name" value="TRANSPOSASE IS4-LIKE DOMAIN-CONTAINING PROTEIN"/>
    <property type="match status" value="1"/>
</dbReference>
<evidence type="ECO:0000259" key="1">
    <source>
        <dbReference type="Pfam" id="PF01609"/>
    </source>
</evidence>
<proteinExistence type="predicted"/>
<comment type="caution">
    <text evidence="3">The sequence shown here is derived from an EMBL/GenBank/DDBJ whole genome shotgun (WGS) entry which is preliminary data.</text>
</comment>
<dbReference type="EMBL" id="JBHTEF010000001">
    <property type="protein sequence ID" value="MFC7579879.1"/>
    <property type="molecule type" value="Genomic_DNA"/>
</dbReference>
<dbReference type="InterPro" id="IPR047654">
    <property type="entry name" value="IS1634_transpos"/>
</dbReference>
<keyword evidence="4" id="KW-1185">Reference proteome</keyword>
<feature type="domain" description="Transposase IS4-like" evidence="1">
    <location>
        <begin position="203"/>
        <end position="489"/>
    </location>
</feature>
<reference evidence="4" key="2">
    <citation type="journal article" date="2019" name="Int. J. Syst. Evol. Microbiol.">
        <title>The Global Catalogue of Microorganisms (GCM) 10K type strain sequencing project: providing services to taxonomists for standard genome sequencing and annotation.</title>
        <authorList>
            <consortium name="The Broad Institute Genomics Platform"/>
            <consortium name="The Broad Institute Genome Sequencing Center for Infectious Disease"/>
            <person name="Wu L."/>
            <person name="Ma J."/>
        </authorList>
    </citation>
    <scope>NUCLEOTIDE SEQUENCE [LARGE SCALE GENOMIC DNA]</scope>
    <source>
        <strain evidence="4">CCUG 56698</strain>
    </source>
</reference>
<dbReference type="Proteomes" id="UP001596527">
    <property type="component" value="Unassembled WGS sequence"/>
</dbReference>
<accession>A0ABW2SKH5</accession>
<reference evidence="3" key="1">
    <citation type="journal article" date="2014" name="Int. J. Syst. Evol. Microbiol.">
        <title>Complete genome of a new Firmicutes species belonging to the dominant human colonic microbiota ('Ruminococcus bicirculans') reveals two chromosomes and a selective capacity to utilize plant glucans.</title>
        <authorList>
            <consortium name="NISC Comparative Sequencing Program"/>
            <person name="Wegmann U."/>
            <person name="Louis P."/>
            <person name="Goesmann A."/>
            <person name="Henrissat B."/>
            <person name="Duncan S.H."/>
            <person name="Flint H.J."/>
        </authorList>
    </citation>
    <scope>NUCLEOTIDE SEQUENCE</scope>
    <source>
        <strain evidence="3">CCUG 56698</strain>
    </source>
</reference>
<protein>
    <submittedName>
        <fullName evidence="3">IS1634 family transposase</fullName>
    </submittedName>
</protein>
<dbReference type="EMBL" id="JBHTEF010000001">
    <property type="protein sequence ID" value="MFC7580078.1"/>
    <property type="molecule type" value="Genomic_DNA"/>
</dbReference>
<name>A0ABW2SKH5_9ACTO</name>